<comment type="similarity">
    <text evidence="1">Belongs to the Gfo/Idh/MocA family.</text>
</comment>
<dbReference type="InterPro" id="IPR000683">
    <property type="entry name" value="Gfo/Idh/MocA-like_OxRdtase_N"/>
</dbReference>
<evidence type="ECO:0000313" key="5">
    <source>
        <dbReference type="EMBL" id="TPX57306.1"/>
    </source>
</evidence>
<name>A0A507E0K3_9FUNG</name>
<dbReference type="GO" id="GO:0016491">
    <property type="term" value="F:oxidoreductase activity"/>
    <property type="evidence" value="ECO:0007669"/>
    <property type="project" value="UniProtKB-KW"/>
</dbReference>
<evidence type="ECO:0000259" key="4">
    <source>
        <dbReference type="Pfam" id="PF02894"/>
    </source>
</evidence>
<dbReference type="InterPro" id="IPR004104">
    <property type="entry name" value="Gfo/Idh/MocA-like_OxRdtase_C"/>
</dbReference>
<proteinExistence type="inferred from homology"/>
<evidence type="ECO:0008006" key="7">
    <source>
        <dbReference type="Google" id="ProtNLM"/>
    </source>
</evidence>
<keyword evidence="2" id="KW-0560">Oxidoreductase</keyword>
<dbReference type="GO" id="GO:0000166">
    <property type="term" value="F:nucleotide binding"/>
    <property type="evidence" value="ECO:0007669"/>
    <property type="project" value="InterPro"/>
</dbReference>
<dbReference type="PANTHER" id="PTHR43708:SF5">
    <property type="entry name" value="CONSERVED EXPRESSED OXIDOREDUCTASE (EUROFUNG)-RELATED"/>
    <property type="match status" value="1"/>
</dbReference>
<sequence>MPIRVGIVGGGLSAQVFHAPFITTNPAFTLVSFLRTRAEPVPHYESLPVSTDEAAFLASDLDLVIVTSPPSLHYAQAKAVLNAGKHVIVEKPFTVTSKEAEELVKLAEEKGKVLAVYHNRRWDGDFLTVRKIVEEGKLGRVVEFESRFERYRNEVREGAWKEQDLPGSGILYDLGSHLIDQTLTLFGRPDSVTAHIHNLRQLSAVTDDAFTLHLHYTHPHPKLITLKSTMLAKLPGPRFTVHFTHGTFVKSGLDVQEEQLRKRITPDTKDFGMESESAYGTLYAVDGDRKVKTEAGEYRAFFANVAAAILGQGQLEVQPRQAVDVIKVIEMAKQSHKEGRTIPF</sequence>
<accession>A0A507E0K3</accession>
<protein>
    <recommendedName>
        <fullName evidence="7">Oxidoreductase</fullName>
    </recommendedName>
</protein>
<dbReference type="Pfam" id="PF02894">
    <property type="entry name" value="GFO_IDH_MocA_C"/>
    <property type="match status" value="1"/>
</dbReference>
<feature type="domain" description="Gfo/Idh/MocA-like oxidoreductase N-terminal" evidence="3">
    <location>
        <begin position="3"/>
        <end position="118"/>
    </location>
</feature>
<evidence type="ECO:0000259" key="3">
    <source>
        <dbReference type="Pfam" id="PF01408"/>
    </source>
</evidence>
<evidence type="ECO:0000256" key="2">
    <source>
        <dbReference type="ARBA" id="ARBA00023002"/>
    </source>
</evidence>
<dbReference type="Gene3D" id="3.30.360.10">
    <property type="entry name" value="Dihydrodipicolinate Reductase, domain 2"/>
    <property type="match status" value="1"/>
</dbReference>
<gene>
    <name evidence="5" type="ORF">PhCBS80983_g03898</name>
</gene>
<evidence type="ECO:0000313" key="6">
    <source>
        <dbReference type="Proteomes" id="UP000318582"/>
    </source>
</evidence>
<feature type="domain" description="Gfo/Idh/MocA-like oxidoreductase C-terminal" evidence="4">
    <location>
        <begin position="130"/>
        <end position="343"/>
    </location>
</feature>
<dbReference type="InterPro" id="IPR036291">
    <property type="entry name" value="NAD(P)-bd_dom_sf"/>
</dbReference>
<organism evidence="5 6">
    <name type="scientific">Powellomyces hirtus</name>
    <dbReference type="NCBI Taxonomy" id="109895"/>
    <lineage>
        <taxon>Eukaryota</taxon>
        <taxon>Fungi</taxon>
        <taxon>Fungi incertae sedis</taxon>
        <taxon>Chytridiomycota</taxon>
        <taxon>Chytridiomycota incertae sedis</taxon>
        <taxon>Chytridiomycetes</taxon>
        <taxon>Spizellomycetales</taxon>
        <taxon>Powellomycetaceae</taxon>
        <taxon>Powellomyces</taxon>
    </lineage>
</organism>
<dbReference type="AlphaFoldDB" id="A0A507E0K3"/>
<reference evidence="5 6" key="1">
    <citation type="journal article" date="2019" name="Sci. Rep.">
        <title>Comparative genomics of chytrid fungi reveal insights into the obligate biotrophic and pathogenic lifestyle of Synchytrium endobioticum.</title>
        <authorList>
            <person name="van de Vossenberg B.T.L.H."/>
            <person name="Warris S."/>
            <person name="Nguyen H.D.T."/>
            <person name="van Gent-Pelzer M.P.E."/>
            <person name="Joly D.L."/>
            <person name="van de Geest H.C."/>
            <person name="Bonants P.J.M."/>
            <person name="Smith D.S."/>
            <person name="Levesque C.A."/>
            <person name="van der Lee T.A.J."/>
        </authorList>
    </citation>
    <scope>NUCLEOTIDE SEQUENCE [LARGE SCALE GENOMIC DNA]</scope>
    <source>
        <strain evidence="5 6">CBS 809.83</strain>
    </source>
</reference>
<dbReference type="Pfam" id="PF01408">
    <property type="entry name" value="GFO_IDH_MocA"/>
    <property type="match status" value="1"/>
</dbReference>
<evidence type="ECO:0000256" key="1">
    <source>
        <dbReference type="ARBA" id="ARBA00010928"/>
    </source>
</evidence>
<dbReference type="Proteomes" id="UP000318582">
    <property type="component" value="Unassembled WGS sequence"/>
</dbReference>
<dbReference type="SUPFAM" id="SSF51735">
    <property type="entry name" value="NAD(P)-binding Rossmann-fold domains"/>
    <property type="match status" value="1"/>
</dbReference>
<dbReference type="Gene3D" id="3.40.50.720">
    <property type="entry name" value="NAD(P)-binding Rossmann-like Domain"/>
    <property type="match status" value="1"/>
</dbReference>
<keyword evidence="6" id="KW-1185">Reference proteome</keyword>
<dbReference type="InterPro" id="IPR051317">
    <property type="entry name" value="Gfo/Idh/MocA_oxidoreduct"/>
</dbReference>
<dbReference type="STRING" id="109895.A0A507E0K3"/>
<comment type="caution">
    <text evidence="5">The sequence shown here is derived from an EMBL/GenBank/DDBJ whole genome shotgun (WGS) entry which is preliminary data.</text>
</comment>
<dbReference type="PANTHER" id="PTHR43708">
    <property type="entry name" value="CONSERVED EXPRESSED OXIDOREDUCTASE (EUROFUNG)"/>
    <property type="match status" value="1"/>
</dbReference>
<dbReference type="EMBL" id="QEAQ01000054">
    <property type="protein sequence ID" value="TPX57306.1"/>
    <property type="molecule type" value="Genomic_DNA"/>
</dbReference>